<dbReference type="GO" id="GO:0051604">
    <property type="term" value="P:protein maturation"/>
    <property type="evidence" value="ECO:0007669"/>
    <property type="project" value="UniProtKB-UniRule"/>
</dbReference>
<dbReference type="GO" id="GO:0016151">
    <property type="term" value="F:nickel cation binding"/>
    <property type="evidence" value="ECO:0007669"/>
    <property type="project" value="UniProtKB-UniRule"/>
</dbReference>
<keyword evidence="4" id="KW-1185">Reference proteome</keyword>
<dbReference type="Gene3D" id="3.30.70.1380">
    <property type="entry name" value="Transcriptional regulatory protein pf0864 domain like"/>
    <property type="match status" value="1"/>
</dbReference>
<organism evidence="3 4">
    <name type="scientific">Pedococcus cremeus</name>
    <dbReference type="NCBI Taxonomy" id="587636"/>
    <lineage>
        <taxon>Bacteria</taxon>
        <taxon>Bacillati</taxon>
        <taxon>Actinomycetota</taxon>
        <taxon>Actinomycetes</taxon>
        <taxon>Micrococcales</taxon>
        <taxon>Intrasporangiaceae</taxon>
        <taxon>Pedococcus</taxon>
    </lineage>
</organism>
<dbReference type="Gene3D" id="3.10.20.300">
    <property type="entry name" value="mk0293 like domain"/>
    <property type="match status" value="1"/>
</dbReference>
<dbReference type="PANTHER" id="PTHR36566:SF1">
    <property type="entry name" value="PYRIDINIUM-3,5-BISTHIOCARBOXYLIC ACID MONONUCLEOTIDE NICKEL INSERTION PROTEIN"/>
    <property type="match status" value="1"/>
</dbReference>
<accession>A0A1H9TJU7</accession>
<evidence type="ECO:0000256" key="1">
    <source>
        <dbReference type="ARBA" id="ARBA00022596"/>
    </source>
</evidence>
<dbReference type="EC" id="4.99.1.12" evidence="2"/>
<dbReference type="GO" id="GO:0016829">
    <property type="term" value="F:lyase activity"/>
    <property type="evidence" value="ECO:0007669"/>
    <property type="project" value="UniProtKB-UniRule"/>
</dbReference>
<dbReference type="Pfam" id="PF01969">
    <property type="entry name" value="Ni_insertion"/>
    <property type="match status" value="1"/>
</dbReference>
<dbReference type="NCBIfam" id="TIGR00299">
    <property type="entry name" value="nickel pincer cofactor biosynthesis protein LarC"/>
    <property type="match status" value="1"/>
</dbReference>
<evidence type="ECO:0000313" key="3">
    <source>
        <dbReference type="EMBL" id="SER96873.1"/>
    </source>
</evidence>
<dbReference type="AlphaFoldDB" id="A0A1H9TJU7"/>
<keyword evidence="2" id="KW-0456">Lyase</keyword>
<protein>
    <recommendedName>
        <fullName evidence="2">Pyridinium-3,5-bisthiocarboxylic acid mononucleotide nickel insertion protein</fullName>
        <shortName evidence="2">P2TMN nickel insertion protein</shortName>
        <ecNumber evidence="2">4.99.1.12</ecNumber>
    </recommendedName>
    <alternativeName>
        <fullName evidence="2">Nickel-pincer cofactor biosynthesis protein LarC</fullName>
    </alternativeName>
</protein>
<dbReference type="STRING" id="587636.SAMN05216199_1626"/>
<gene>
    <name evidence="2" type="primary">larC</name>
    <name evidence="3" type="ORF">SAMN05216199_1626</name>
</gene>
<dbReference type="Proteomes" id="UP000199019">
    <property type="component" value="Unassembled WGS sequence"/>
</dbReference>
<dbReference type="EMBL" id="FOHB01000002">
    <property type="protein sequence ID" value="SER96873.1"/>
    <property type="molecule type" value="Genomic_DNA"/>
</dbReference>
<sequence length="420" mass="43343">MTSTAPGSALPQRHLWIDASAGVAGDMFLGALVDAGAPLAEVQGAVDAVLPDTVRLTAQEVRRAGLRATRVVVEVTQPDQPSRTWADIRELLSEADLPAAVAARALEAFRVLAEAESRTHGIAPSDVHFHEVGAWDSIADVVGTCAAVTLLGVETVTASPVALGSGRAATAHGELPVPVPAVLELARGWSVTAGGEGELATPTGMALVRSLATACEPLPPMEVGAVGVGAGGRDTPGRANVVRAVIGAPAERPAGVAADVGAVDGTQDLLVLEANVDDLDPRVWPEVLASLMSAGAADAWLTPILMKKGRPAHTLSVLCRPVDRRRMCDLVLSATSTFGVREHPVSRLALQRDWRSVTVHGHPVRVKVSLAADGTVRHATPEFEDAAAVAREIGLPVRQVLDDAGAEARSAGIAVGSRLP</sequence>
<dbReference type="HAMAP" id="MF_01074">
    <property type="entry name" value="LarC"/>
    <property type="match status" value="1"/>
</dbReference>
<proteinExistence type="inferred from homology"/>
<evidence type="ECO:0000313" key="4">
    <source>
        <dbReference type="Proteomes" id="UP000199019"/>
    </source>
</evidence>
<dbReference type="RefSeq" id="WP_091757013.1">
    <property type="nucleotide sequence ID" value="NZ_FOHB01000002.1"/>
</dbReference>
<name>A0A1H9TJU7_9MICO</name>
<dbReference type="InterPro" id="IPR002822">
    <property type="entry name" value="Ni_insertion"/>
</dbReference>
<comment type="similarity">
    <text evidence="2">Belongs to the LarC family.</text>
</comment>
<dbReference type="PANTHER" id="PTHR36566">
    <property type="entry name" value="NICKEL INSERTION PROTEIN-RELATED"/>
    <property type="match status" value="1"/>
</dbReference>
<dbReference type="OrthoDB" id="9765625at2"/>
<keyword evidence="1 2" id="KW-0533">Nickel</keyword>
<comment type="catalytic activity">
    <reaction evidence="2">
        <text>Ni(II)-pyridinium-3,5-bisthiocarboxylate mononucleotide = pyridinium-3,5-bisthiocarboxylate mononucleotide + Ni(2+)</text>
        <dbReference type="Rhea" id="RHEA:54784"/>
        <dbReference type="ChEBI" id="CHEBI:49786"/>
        <dbReference type="ChEBI" id="CHEBI:137372"/>
        <dbReference type="ChEBI" id="CHEBI:137373"/>
        <dbReference type="EC" id="4.99.1.12"/>
    </reaction>
</comment>
<comment type="function">
    <text evidence="2">Involved in the biosynthesis of a nickel-pincer cofactor ((SCS)Ni(II) pincer complex). Binds Ni(2+), and functions in nickel delivery to pyridinium-3,5-bisthiocarboxylic acid mononucleotide (P2TMN), to form the mature cofactor. Is thus probably required for the activation of nickel-pincer cofactor-dependent enzymes.</text>
</comment>
<evidence type="ECO:0000256" key="2">
    <source>
        <dbReference type="HAMAP-Rule" id="MF_01074"/>
    </source>
</evidence>
<reference evidence="4" key="1">
    <citation type="submission" date="2016-10" db="EMBL/GenBank/DDBJ databases">
        <authorList>
            <person name="Varghese N."/>
            <person name="Submissions S."/>
        </authorList>
    </citation>
    <scope>NUCLEOTIDE SEQUENCE [LARGE SCALE GENOMIC DNA]</scope>
    <source>
        <strain evidence="4">CGMCC 1.6963</strain>
    </source>
</reference>